<evidence type="ECO:0000256" key="3">
    <source>
        <dbReference type="ARBA" id="ARBA00022989"/>
    </source>
</evidence>
<keyword evidence="3 5" id="KW-1133">Transmembrane helix</keyword>
<dbReference type="EMBL" id="CP157484">
    <property type="protein sequence ID" value="XBO40235.1"/>
    <property type="molecule type" value="Genomic_DNA"/>
</dbReference>
<feature type="transmembrane region" description="Helical" evidence="5">
    <location>
        <begin position="101"/>
        <end position="119"/>
    </location>
</feature>
<feature type="transmembrane region" description="Helical" evidence="5">
    <location>
        <begin position="212"/>
        <end position="232"/>
    </location>
</feature>
<feature type="transmembrane region" description="Helical" evidence="5">
    <location>
        <begin position="392"/>
        <end position="411"/>
    </location>
</feature>
<organism evidence="7">
    <name type="scientific">Alsobacter sp. KACC 23698</name>
    <dbReference type="NCBI Taxonomy" id="3149229"/>
    <lineage>
        <taxon>Bacteria</taxon>
        <taxon>Pseudomonadati</taxon>
        <taxon>Pseudomonadota</taxon>
        <taxon>Alphaproteobacteria</taxon>
        <taxon>Hyphomicrobiales</taxon>
        <taxon>Alsobacteraceae</taxon>
        <taxon>Alsobacter</taxon>
    </lineage>
</organism>
<reference evidence="7" key="1">
    <citation type="submission" date="2024-05" db="EMBL/GenBank/DDBJ databases">
        <authorList>
            <person name="Kim S."/>
            <person name="Heo J."/>
            <person name="Choi H."/>
            <person name="Choi Y."/>
            <person name="Kwon S.-W."/>
            <person name="Kim Y."/>
        </authorList>
    </citation>
    <scope>NUCLEOTIDE SEQUENCE</scope>
    <source>
        <strain evidence="7">KACC 23698</strain>
    </source>
</reference>
<feature type="transmembrane region" description="Helical" evidence="5">
    <location>
        <begin position="126"/>
        <end position="148"/>
    </location>
</feature>
<feature type="transmembrane region" description="Helical" evidence="5">
    <location>
        <begin position="332"/>
        <end position="352"/>
    </location>
</feature>
<name>A0AAU7JJ93_9HYPH</name>
<gene>
    <name evidence="7" type="ORF">ABEG18_05495</name>
</gene>
<feature type="transmembrane region" description="Helical" evidence="5">
    <location>
        <begin position="77"/>
        <end position="95"/>
    </location>
</feature>
<proteinExistence type="predicted"/>
<dbReference type="GO" id="GO:0016020">
    <property type="term" value="C:membrane"/>
    <property type="evidence" value="ECO:0007669"/>
    <property type="project" value="UniProtKB-SubCell"/>
</dbReference>
<dbReference type="PANTHER" id="PTHR37422:SF21">
    <property type="entry name" value="EXOQ-LIKE PROTEIN"/>
    <property type="match status" value="1"/>
</dbReference>
<dbReference type="InterPro" id="IPR007016">
    <property type="entry name" value="O-antigen_ligase-rel_domated"/>
</dbReference>
<feature type="transmembrane region" description="Helical" evidence="5">
    <location>
        <begin position="160"/>
        <end position="178"/>
    </location>
</feature>
<feature type="transmembrane region" description="Helical" evidence="5">
    <location>
        <begin position="364"/>
        <end position="380"/>
    </location>
</feature>
<accession>A0AAU7JJ93</accession>
<dbReference type="GO" id="GO:0016874">
    <property type="term" value="F:ligase activity"/>
    <property type="evidence" value="ECO:0007669"/>
    <property type="project" value="UniProtKB-KW"/>
</dbReference>
<dbReference type="PANTHER" id="PTHR37422">
    <property type="entry name" value="TEICHURONIC ACID BIOSYNTHESIS PROTEIN TUAE"/>
    <property type="match status" value="1"/>
</dbReference>
<dbReference type="InterPro" id="IPR051533">
    <property type="entry name" value="WaaL-like"/>
</dbReference>
<dbReference type="RefSeq" id="WP_406857090.1">
    <property type="nucleotide sequence ID" value="NZ_CP157484.1"/>
</dbReference>
<evidence type="ECO:0000256" key="5">
    <source>
        <dbReference type="SAM" id="Phobius"/>
    </source>
</evidence>
<protein>
    <submittedName>
        <fullName evidence="7">O-antigen ligase family protein</fullName>
    </submittedName>
</protein>
<evidence type="ECO:0000259" key="6">
    <source>
        <dbReference type="Pfam" id="PF04932"/>
    </source>
</evidence>
<keyword evidence="4 5" id="KW-0472">Membrane</keyword>
<feature type="domain" description="O-antigen ligase-related" evidence="6">
    <location>
        <begin position="196"/>
        <end position="344"/>
    </location>
</feature>
<keyword evidence="7" id="KW-0436">Ligase</keyword>
<feature type="transmembrane region" description="Helical" evidence="5">
    <location>
        <begin position="239"/>
        <end position="258"/>
    </location>
</feature>
<evidence type="ECO:0000313" key="7">
    <source>
        <dbReference type="EMBL" id="XBO40235.1"/>
    </source>
</evidence>
<sequence>MDRPARVGVWDRVYGLIPVLGCFFALVLSPLILLGAPENVADDPGRMENKLFWIALATLCMTLALGRLGTGRLDASLIWLVLYLGVAGASVYWAFAPDVSLKRFFQQILIVLCMVTPVVTSDRRDWLFRSLFLCFALGVLLNMAALALRPTTALGHPGIYSSKNTLGLAAALALIVALHETTRPGARARILGGLVASASVFLLVLSQSKTSLALAVACPMLAGALLVLCRSCRLTLRSVMVHVSGLLALLLFLLSAVLELGVDDWLQLAFGDPTLTGRTTIWAFAADMIARRPALGWGYQSFWMVGPDAPSVREAPGFVSQMPHAHNGYLDVLLETGWIGLVLMVLFMLSSLRAIDRIGDFRRAWLLLSLMLFTIFYNATETTIGRSFSLEWLVFLLVCADAGALAAESRARRIKRA</sequence>
<dbReference type="Pfam" id="PF04932">
    <property type="entry name" value="Wzy_C"/>
    <property type="match status" value="1"/>
</dbReference>
<evidence type="ECO:0000256" key="2">
    <source>
        <dbReference type="ARBA" id="ARBA00022692"/>
    </source>
</evidence>
<keyword evidence="2 5" id="KW-0812">Transmembrane</keyword>
<feature type="transmembrane region" description="Helical" evidence="5">
    <location>
        <begin position="51"/>
        <end position="70"/>
    </location>
</feature>
<dbReference type="AlphaFoldDB" id="A0AAU7JJ93"/>
<evidence type="ECO:0000256" key="4">
    <source>
        <dbReference type="ARBA" id="ARBA00023136"/>
    </source>
</evidence>
<feature type="transmembrane region" description="Helical" evidence="5">
    <location>
        <begin position="190"/>
        <end position="206"/>
    </location>
</feature>
<comment type="subcellular location">
    <subcellularLocation>
        <location evidence="1">Membrane</location>
        <topology evidence="1">Multi-pass membrane protein</topology>
    </subcellularLocation>
</comment>
<evidence type="ECO:0000256" key="1">
    <source>
        <dbReference type="ARBA" id="ARBA00004141"/>
    </source>
</evidence>
<feature type="transmembrane region" description="Helical" evidence="5">
    <location>
        <begin position="12"/>
        <end position="36"/>
    </location>
</feature>